<dbReference type="InterPro" id="IPR049142">
    <property type="entry name" value="MS_channel_1st"/>
</dbReference>
<dbReference type="Pfam" id="PF21088">
    <property type="entry name" value="MS_channel_1st"/>
    <property type="match status" value="1"/>
</dbReference>
<evidence type="ECO:0000259" key="8">
    <source>
        <dbReference type="Pfam" id="PF00924"/>
    </source>
</evidence>
<comment type="similarity">
    <text evidence="2">Belongs to the MscS (TC 1.A.23) family.</text>
</comment>
<feature type="transmembrane region" description="Helical" evidence="7">
    <location>
        <begin position="97"/>
        <end position="113"/>
    </location>
</feature>
<organism evidence="11">
    <name type="scientific">hydrothermal vent metagenome</name>
    <dbReference type="NCBI Taxonomy" id="652676"/>
    <lineage>
        <taxon>unclassified sequences</taxon>
        <taxon>metagenomes</taxon>
        <taxon>ecological metagenomes</taxon>
    </lineage>
</organism>
<dbReference type="InterPro" id="IPR045275">
    <property type="entry name" value="MscS_archaea/bacteria_type"/>
</dbReference>
<dbReference type="Gene3D" id="2.30.30.60">
    <property type="match status" value="1"/>
</dbReference>
<feature type="domain" description="Mechanosensitive ion channel MscS C-terminal" evidence="9">
    <location>
        <begin position="189"/>
        <end position="267"/>
    </location>
</feature>
<feature type="transmembrane region" description="Helical" evidence="7">
    <location>
        <begin position="74"/>
        <end position="91"/>
    </location>
</feature>
<dbReference type="GO" id="GO:0008381">
    <property type="term" value="F:mechanosensitive monoatomic ion channel activity"/>
    <property type="evidence" value="ECO:0007669"/>
    <property type="project" value="InterPro"/>
</dbReference>
<dbReference type="SUPFAM" id="SSF82861">
    <property type="entry name" value="Mechanosensitive channel protein MscS (YggB), transmembrane region"/>
    <property type="match status" value="1"/>
</dbReference>
<evidence type="ECO:0000256" key="4">
    <source>
        <dbReference type="ARBA" id="ARBA00022692"/>
    </source>
</evidence>
<proteinExistence type="inferred from homology"/>
<evidence type="ECO:0000259" key="10">
    <source>
        <dbReference type="Pfam" id="PF21088"/>
    </source>
</evidence>
<keyword evidence="5 7" id="KW-1133">Transmembrane helix</keyword>
<dbReference type="GO" id="GO:0005886">
    <property type="term" value="C:plasma membrane"/>
    <property type="evidence" value="ECO:0007669"/>
    <property type="project" value="UniProtKB-SubCell"/>
</dbReference>
<gene>
    <name evidence="11" type="ORF">MNBD_GAMMA01-577</name>
</gene>
<evidence type="ECO:0000313" key="11">
    <source>
        <dbReference type="EMBL" id="VAW40108.1"/>
    </source>
</evidence>
<dbReference type="InterPro" id="IPR049278">
    <property type="entry name" value="MS_channel_C"/>
</dbReference>
<evidence type="ECO:0000256" key="3">
    <source>
        <dbReference type="ARBA" id="ARBA00022475"/>
    </source>
</evidence>
<dbReference type="AlphaFoldDB" id="A0A3B0V8X7"/>
<dbReference type="Gene3D" id="1.10.287.1260">
    <property type="match status" value="1"/>
</dbReference>
<evidence type="ECO:0000256" key="7">
    <source>
        <dbReference type="SAM" id="Phobius"/>
    </source>
</evidence>
<dbReference type="SUPFAM" id="SSF50182">
    <property type="entry name" value="Sm-like ribonucleoproteins"/>
    <property type="match status" value="1"/>
</dbReference>
<keyword evidence="3" id="KW-1003">Cell membrane</keyword>
<dbReference type="InterPro" id="IPR010920">
    <property type="entry name" value="LSM_dom_sf"/>
</dbReference>
<dbReference type="EMBL" id="UOEW01000257">
    <property type="protein sequence ID" value="VAW40108.1"/>
    <property type="molecule type" value="Genomic_DNA"/>
</dbReference>
<sequence length="287" mass="31181">MEQNNIGLIETLKQNVMGFINNPDAILAIITNVATAILIYWIGKKFAKLIAYFAAKGLKKSNADPILVNFLKNFIYFAILIAVIVAALGYLGVKTTSLLGMLAAAGLAIGLALKDSLSNFASGVMIVMFRPFKIGDFVEVAGQSGKIAEIKIFSTILNTNDNKLVIIPNGQITSDSIINHTAKPIRRVDIAMGVGYDDDLKKARNIMMQAMDQHPLVLQDPAPSMLMTELADSSVNFSVRPWAKTGDYWTVYGDLLEQFKTELEAGGCSIPYPQTDVHLHTVKGGNA</sequence>
<accession>A0A3B0V8X7</accession>
<dbReference type="Pfam" id="PF21082">
    <property type="entry name" value="MS_channel_3rd"/>
    <property type="match status" value="1"/>
</dbReference>
<dbReference type="InterPro" id="IPR011066">
    <property type="entry name" value="MscS_channel_C_sf"/>
</dbReference>
<dbReference type="InterPro" id="IPR011014">
    <property type="entry name" value="MscS_channel_TM-2"/>
</dbReference>
<evidence type="ECO:0000259" key="9">
    <source>
        <dbReference type="Pfam" id="PF21082"/>
    </source>
</evidence>
<dbReference type="PANTHER" id="PTHR30221:SF1">
    <property type="entry name" value="SMALL-CONDUCTANCE MECHANOSENSITIVE CHANNEL"/>
    <property type="match status" value="1"/>
</dbReference>
<feature type="domain" description="Mechanosensitive ion channel transmembrane helices 2/3" evidence="10">
    <location>
        <begin position="74"/>
        <end position="114"/>
    </location>
</feature>
<evidence type="ECO:0000256" key="1">
    <source>
        <dbReference type="ARBA" id="ARBA00004651"/>
    </source>
</evidence>
<dbReference type="PANTHER" id="PTHR30221">
    <property type="entry name" value="SMALL-CONDUCTANCE MECHANOSENSITIVE CHANNEL"/>
    <property type="match status" value="1"/>
</dbReference>
<keyword evidence="4 7" id="KW-0812">Transmembrane</keyword>
<protein>
    <submittedName>
        <fullName evidence="11">Potassium efflux system KefA protein / Small-conductance mechanosensitive channel</fullName>
    </submittedName>
</protein>
<dbReference type="Gene3D" id="3.30.70.100">
    <property type="match status" value="1"/>
</dbReference>
<comment type="subcellular location">
    <subcellularLocation>
        <location evidence="1">Cell membrane</location>
        <topology evidence="1">Multi-pass membrane protein</topology>
    </subcellularLocation>
</comment>
<reference evidence="11" key="1">
    <citation type="submission" date="2018-06" db="EMBL/GenBank/DDBJ databases">
        <authorList>
            <person name="Zhirakovskaya E."/>
        </authorList>
    </citation>
    <scope>NUCLEOTIDE SEQUENCE</scope>
</reference>
<evidence type="ECO:0000256" key="2">
    <source>
        <dbReference type="ARBA" id="ARBA00008017"/>
    </source>
</evidence>
<dbReference type="InterPro" id="IPR006685">
    <property type="entry name" value="MscS_channel_2nd"/>
</dbReference>
<evidence type="ECO:0000256" key="6">
    <source>
        <dbReference type="ARBA" id="ARBA00023136"/>
    </source>
</evidence>
<dbReference type="Pfam" id="PF00924">
    <property type="entry name" value="MS_channel_2nd"/>
    <property type="match status" value="1"/>
</dbReference>
<feature type="domain" description="Mechanosensitive ion channel MscS" evidence="8">
    <location>
        <begin position="115"/>
        <end position="181"/>
    </location>
</feature>
<feature type="transmembrane region" description="Helical" evidence="7">
    <location>
        <begin position="25"/>
        <end position="43"/>
    </location>
</feature>
<name>A0A3B0V8X7_9ZZZZ</name>
<evidence type="ECO:0000256" key="5">
    <source>
        <dbReference type="ARBA" id="ARBA00022989"/>
    </source>
</evidence>
<keyword evidence="6 7" id="KW-0472">Membrane</keyword>
<dbReference type="SUPFAM" id="SSF82689">
    <property type="entry name" value="Mechanosensitive channel protein MscS (YggB), C-terminal domain"/>
    <property type="match status" value="1"/>
</dbReference>
<dbReference type="InterPro" id="IPR023408">
    <property type="entry name" value="MscS_beta-dom_sf"/>
</dbReference>